<organism evidence="6 7">
    <name type="scientific">Nocardioides salarius</name>
    <dbReference type="NCBI Taxonomy" id="374513"/>
    <lineage>
        <taxon>Bacteria</taxon>
        <taxon>Bacillati</taxon>
        <taxon>Actinomycetota</taxon>
        <taxon>Actinomycetes</taxon>
        <taxon>Propionibacteriales</taxon>
        <taxon>Nocardioidaceae</taxon>
        <taxon>Nocardioides</taxon>
    </lineage>
</organism>
<dbReference type="InterPro" id="IPR005119">
    <property type="entry name" value="LysR_subst-bd"/>
</dbReference>
<evidence type="ECO:0000256" key="2">
    <source>
        <dbReference type="ARBA" id="ARBA00023015"/>
    </source>
</evidence>
<keyword evidence="2" id="KW-0805">Transcription regulation</keyword>
<keyword evidence="7" id="KW-1185">Reference proteome</keyword>
<protein>
    <submittedName>
        <fullName evidence="6">DNA-binding transcriptional LysR family regulator</fullName>
    </submittedName>
</protein>
<dbReference type="RefSeq" id="WP_193671116.1">
    <property type="nucleotide sequence ID" value="NZ_JACDTV010000026.1"/>
</dbReference>
<dbReference type="Proteomes" id="UP000732378">
    <property type="component" value="Unassembled WGS sequence"/>
</dbReference>
<gene>
    <name evidence="6" type="ORF">JOE61_001956</name>
</gene>
<comment type="caution">
    <text evidence="6">The sequence shown here is derived from an EMBL/GenBank/DDBJ whole genome shotgun (WGS) entry which is preliminary data.</text>
</comment>
<evidence type="ECO:0000313" key="6">
    <source>
        <dbReference type="EMBL" id="MBM7508142.1"/>
    </source>
</evidence>
<evidence type="ECO:0000256" key="4">
    <source>
        <dbReference type="ARBA" id="ARBA00023163"/>
    </source>
</evidence>
<keyword evidence="4" id="KW-0804">Transcription</keyword>
<dbReference type="InterPro" id="IPR000847">
    <property type="entry name" value="LysR_HTH_N"/>
</dbReference>
<dbReference type="SUPFAM" id="SSF53850">
    <property type="entry name" value="Periplasmic binding protein-like II"/>
    <property type="match status" value="1"/>
</dbReference>
<dbReference type="PANTHER" id="PTHR30126">
    <property type="entry name" value="HTH-TYPE TRANSCRIPTIONAL REGULATOR"/>
    <property type="match status" value="1"/>
</dbReference>
<sequence>MTRDPDLETLRLLVAVSESTSLNAAARTRGLSQPAASARVKEFEARWQVAILHRSARGSKLTRDGEAAVAWARELLHAADTMVAAMHTLASQRHAAVVVAASLTIAEQLLPRWLGELHVSHPDIQPELRVVNSEAVAAEVRAGNVDIGFIESSLFPVGLARAVVGHDQLEVVVARDHRWARRSTPLTRDELAAARWVLREPGSGTRSTFESALRRQPEIALEGSSTAALIGAAVAGVGPAVASRLAVRAELETGRLRAVPTELDLRRPLTAVWRSGERLSEAASLLLSTATRASDDGRSRRQS</sequence>
<evidence type="ECO:0000256" key="1">
    <source>
        <dbReference type="ARBA" id="ARBA00009437"/>
    </source>
</evidence>
<dbReference type="EMBL" id="JAFBBZ010000001">
    <property type="protein sequence ID" value="MBM7508142.1"/>
    <property type="molecule type" value="Genomic_DNA"/>
</dbReference>
<evidence type="ECO:0000313" key="7">
    <source>
        <dbReference type="Proteomes" id="UP000732378"/>
    </source>
</evidence>
<dbReference type="PROSITE" id="PS50931">
    <property type="entry name" value="HTH_LYSR"/>
    <property type="match status" value="1"/>
</dbReference>
<dbReference type="Pfam" id="PF00126">
    <property type="entry name" value="HTH_1"/>
    <property type="match status" value="1"/>
</dbReference>
<reference evidence="6 7" key="1">
    <citation type="submission" date="2021-01" db="EMBL/GenBank/DDBJ databases">
        <title>Sequencing the genomes of 1000 actinobacteria strains.</title>
        <authorList>
            <person name="Klenk H.-P."/>
        </authorList>
    </citation>
    <scope>NUCLEOTIDE SEQUENCE [LARGE SCALE GENOMIC DNA]</scope>
    <source>
        <strain evidence="6 7">DSM 18239</strain>
    </source>
</reference>
<feature type="domain" description="HTH lysR-type" evidence="5">
    <location>
        <begin position="5"/>
        <end position="62"/>
    </location>
</feature>
<dbReference type="Gene3D" id="3.40.190.10">
    <property type="entry name" value="Periplasmic binding protein-like II"/>
    <property type="match status" value="2"/>
</dbReference>
<dbReference type="SUPFAM" id="SSF46785">
    <property type="entry name" value="Winged helix' DNA-binding domain"/>
    <property type="match status" value="1"/>
</dbReference>
<dbReference type="InterPro" id="IPR036390">
    <property type="entry name" value="WH_DNA-bd_sf"/>
</dbReference>
<dbReference type="Pfam" id="PF03466">
    <property type="entry name" value="LysR_substrate"/>
    <property type="match status" value="1"/>
</dbReference>
<name>A0ABS2MAH0_9ACTN</name>
<accession>A0ABS2MAH0</accession>
<evidence type="ECO:0000259" key="5">
    <source>
        <dbReference type="PROSITE" id="PS50931"/>
    </source>
</evidence>
<dbReference type="Gene3D" id="1.10.10.10">
    <property type="entry name" value="Winged helix-like DNA-binding domain superfamily/Winged helix DNA-binding domain"/>
    <property type="match status" value="1"/>
</dbReference>
<dbReference type="GO" id="GO:0003677">
    <property type="term" value="F:DNA binding"/>
    <property type="evidence" value="ECO:0007669"/>
    <property type="project" value="UniProtKB-KW"/>
</dbReference>
<proteinExistence type="inferred from homology"/>
<keyword evidence="3 6" id="KW-0238">DNA-binding</keyword>
<evidence type="ECO:0000256" key="3">
    <source>
        <dbReference type="ARBA" id="ARBA00023125"/>
    </source>
</evidence>
<dbReference type="InterPro" id="IPR036388">
    <property type="entry name" value="WH-like_DNA-bd_sf"/>
</dbReference>
<dbReference type="PANTHER" id="PTHR30126:SF39">
    <property type="entry name" value="HTH-TYPE TRANSCRIPTIONAL REGULATOR CYSL"/>
    <property type="match status" value="1"/>
</dbReference>
<comment type="similarity">
    <text evidence="1">Belongs to the LysR transcriptional regulatory family.</text>
</comment>